<dbReference type="GeneID" id="121395786"/>
<dbReference type="Gene3D" id="2.60.40.10">
    <property type="entry name" value="Immunoglobulins"/>
    <property type="match status" value="3"/>
</dbReference>
<proteinExistence type="predicted"/>
<dbReference type="Proteomes" id="UP000186698">
    <property type="component" value="Chromosome 7L"/>
</dbReference>
<evidence type="ECO:0000256" key="1">
    <source>
        <dbReference type="SAM" id="Phobius"/>
    </source>
</evidence>
<feature type="domain" description="Ig-like" evidence="2">
    <location>
        <begin position="156"/>
        <end position="241"/>
    </location>
</feature>
<dbReference type="PANTHER" id="PTHR46484:SF5">
    <property type="entry name" value="SIALOADHESIN"/>
    <property type="match status" value="1"/>
</dbReference>
<dbReference type="SUPFAM" id="SSF48726">
    <property type="entry name" value="Immunoglobulin"/>
    <property type="match status" value="3"/>
</dbReference>
<dbReference type="InterPro" id="IPR013783">
    <property type="entry name" value="Ig-like_fold"/>
</dbReference>
<name>A0A8J1LAJ0_XENLA</name>
<dbReference type="KEGG" id="xla:121395786"/>
<dbReference type="InterPro" id="IPR003598">
    <property type="entry name" value="Ig_sub2"/>
</dbReference>
<keyword evidence="1" id="KW-0812">Transmembrane</keyword>
<evidence type="ECO:0000259" key="2">
    <source>
        <dbReference type="PROSITE" id="PS50835"/>
    </source>
</evidence>
<dbReference type="OrthoDB" id="10039395at2759"/>
<accession>A0A8J1LAJ0</accession>
<dbReference type="InterPro" id="IPR036179">
    <property type="entry name" value="Ig-like_dom_sf"/>
</dbReference>
<dbReference type="Pfam" id="PF13927">
    <property type="entry name" value="Ig_3"/>
    <property type="match status" value="2"/>
</dbReference>
<dbReference type="PROSITE" id="PS50835">
    <property type="entry name" value="IG_LIKE"/>
    <property type="match status" value="2"/>
</dbReference>
<dbReference type="PANTHER" id="PTHR46484">
    <property type="entry name" value="SI:CH211-171H4.5-RELATED"/>
    <property type="match status" value="1"/>
</dbReference>
<keyword evidence="1" id="KW-1133">Transmembrane helix</keyword>
<dbReference type="SMART" id="SM00408">
    <property type="entry name" value="IGc2"/>
    <property type="match status" value="2"/>
</dbReference>
<protein>
    <submittedName>
        <fullName evidence="4">B-cell receptor CD22-like</fullName>
    </submittedName>
</protein>
<keyword evidence="1" id="KW-0472">Membrane</keyword>
<dbReference type="RefSeq" id="XP_041426004.1">
    <property type="nucleotide sequence ID" value="XM_041570070.1"/>
</dbReference>
<evidence type="ECO:0000313" key="4">
    <source>
        <dbReference type="RefSeq" id="XP_041426004.1"/>
    </source>
</evidence>
<evidence type="ECO:0000313" key="3">
    <source>
        <dbReference type="Proteomes" id="UP000186698"/>
    </source>
</evidence>
<sequence length="436" mass="50094">MNTFNGRTFLVGNKSKSCSLRIDDVRDTETYYPCINENINCDQYSAFEKVLVQVSDTPHKPVLNLPTSLNEGISALINCSVQHTCTHNPPVLEWNKVGFNKREWREELEEGIWKFVSEMDYIPTYQDHGTPIECKSIYQMGQVLQEQLILKIQYPPKHVIITKPDGEKKIKEGEQVTLQCTSNANPPAKNYTWYRINKDGEEELKEHGENLTLTINWEIVKYSCSARNELGKNYSTIMDLSLFYPPKHVIITKPDGEKKIKAGEQITLKCTSNANPPAKNYTWYRINKDGEEELKEHGENLTLTVNWENVKYSCSARNELGKNYSAIMDLSLFLYAPDNGLSKLIMLVAVIIVVPVLLLILYCKIRGRKLQCCQGRNHLEVQICEDTYMNTYMNVMQSDSSAKHPQQKGAETTDNLYMALQKTDPNTYVEFKVRDF</sequence>
<dbReference type="AlphaFoldDB" id="A0A8J1LAJ0"/>
<feature type="domain" description="Ig-like" evidence="2">
    <location>
        <begin position="246"/>
        <end position="331"/>
    </location>
</feature>
<feature type="transmembrane region" description="Helical" evidence="1">
    <location>
        <begin position="344"/>
        <end position="362"/>
    </location>
</feature>
<organism evidence="3 4">
    <name type="scientific">Xenopus laevis</name>
    <name type="common">African clawed frog</name>
    <dbReference type="NCBI Taxonomy" id="8355"/>
    <lineage>
        <taxon>Eukaryota</taxon>
        <taxon>Metazoa</taxon>
        <taxon>Chordata</taxon>
        <taxon>Craniata</taxon>
        <taxon>Vertebrata</taxon>
        <taxon>Euteleostomi</taxon>
        <taxon>Amphibia</taxon>
        <taxon>Batrachia</taxon>
        <taxon>Anura</taxon>
        <taxon>Pipoidea</taxon>
        <taxon>Pipidae</taxon>
        <taxon>Xenopodinae</taxon>
        <taxon>Xenopus</taxon>
        <taxon>Xenopus</taxon>
    </lineage>
</organism>
<dbReference type="InterPro" id="IPR007110">
    <property type="entry name" value="Ig-like_dom"/>
</dbReference>
<gene>
    <name evidence="4" type="primary">LOC121395786</name>
</gene>
<keyword evidence="3" id="KW-1185">Reference proteome</keyword>
<reference evidence="4" key="1">
    <citation type="submission" date="2025-08" db="UniProtKB">
        <authorList>
            <consortium name="RefSeq"/>
        </authorList>
    </citation>
    <scope>IDENTIFICATION</scope>
    <source>
        <strain evidence="4">J_2021</strain>
        <tissue evidence="4">Erythrocytes</tissue>
    </source>
</reference>